<dbReference type="OrthoDB" id="9971601at2759"/>
<name>A0A8H3IH40_9LECA</name>
<dbReference type="Proteomes" id="UP000664521">
    <property type="component" value="Unassembled WGS sequence"/>
</dbReference>
<dbReference type="PANTHER" id="PTHR36142:SF2">
    <property type="entry name" value="METALLO-HYDROLASE_OXIDOREDUCTASE SUPERFAMILY PROTEIN"/>
    <property type="match status" value="1"/>
</dbReference>
<dbReference type="InterPro" id="IPR036866">
    <property type="entry name" value="RibonucZ/Hydroxyglut_hydro"/>
</dbReference>
<sequence length="293" mass="33442">MEKNLHSPRPILTHLNGDTSWLLQFPWPQHPLSHTYYNLLIDPWFKGVQIDYFSWFSRQRHAVRPAVESIEDLNNYLADIENIIHERCSPLAHSRPDAMAKGKNPYIDAILISHEFTDHCNEHTLRELDVSTPIFATKAAATIIRRWHHFTTVQDISNFAPPDRDWTDFSPPLPKWLGFARLVSSLDIGHIHSAVMICYNLQHDSEVKQPAEAIIYTPHGIKADSLSQISQATPSIRPLVLIHGLHEVFICGQQVNLGAVNGLEVQRSTGAKYWITTHDVRKILTHILPNFLA</sequence>
<organism evidence="1 2">
    <name type="scientific">Heterodermia speciosa</name>
    <dbReference type="NCBI Taxonomy" id="116794"/>
    <lineage>
        <taxon>Eukaryota</taxon>
        <taxon>Fungi</taxon>
        <taxon>Dikarya</taxon>
        <taxon>Ascomycota</taxon>
        <taxon>Pezizomycotina</taxon>
        <taxon>Lecanoromycetes</taxon>
        <taxon>OSLEUM clade</taxon>
        <taxon>Lecanoromycetidae</taxon>
        <taxon>Caliciales</taxon>
        <taxon>Physciaceae</taxon>
        <taxon>Heterodermia</taxon>
    </lineage>
</organism>
<gene>
    <name evidence="1" type="ORF">HETSPECPRED_003769</name>
</gene>
<protein>
    <submittedName>
        <fullName evidence="1">Uncharacterized protein</fullName>
    </submittedName>
</protein>
<comment type="caution">
    <text evidence="1">The sequence shown here is derived from an EMBL/GenBank/DDBJ whole genome shotgun (WGS) entry which is preliminary data.</text>
</comment>
<accession>A0A8H3IH40</accession>
<dbReference type="EMBL" id="CAJPDS010000022">
    <property type="protein sequence ID" value="CAF9918488.1"/>
    <property type="molecule type" value="Genomic_DNA"/>
</dbReference>
<reference evidence="1" key="1">
    <citation type="submission" date="2021-03" db="EMBL/GenBank/DDBJ databases">
        <authorList>
            <person name="Tagirdzhanova G."/>
        </authorList>
    </citation>
    <scope>NUCLEOTIDE SEQUENCE</scope>
</reference>
<proteinExistence type="predicted"/>
<evidence type="ECO:0000313" key="2">
    <source>
        <dbReference type="Proteomes" id="UP000664521"/>
    </source>
</evidence>
<dbReference type="PANTHER" id="PTHR36142">
    <property type="entry name" value="METALLO-HYDROLASE/OXIDOREDUCTASE SUPERFAMILY PROTEIN"/>
    <property type="match status" value="1"/>
</dbReference>
<dbReference type="AlphaFoldDB" id="A0A8H3IH40"/>
<evidence type="ECO:0000313" key="1">
    <source>
        <dbReference type="EMBL" id="CAF9918488.1"/>
    </source>
</evidence>
<dbReference type="Gene3D" id="3.60.15.10">
    <property type="entry name" value="Ribonuclease Z/Hydroxyacylglutathione hydrolase-like"/>
    <property type="match status" value="1"/>
</dbReference>
<keyword evidence="2" id="KW-1185">Reference proteome</keyword>